<keyword evidence="3" id="KW-1003">Cell membrane</keyword>
<dbReference type="InterPro" id="IPR010232">
    <property type="entry name" value="UbiB"/>
</dbReference>
<dbReference type="GO" id="GO:0005524">
    <property type="term" value="F:ATP binding"/>
    <property type="evidence" value="ECO:0007669"/>
    <property type="project" value="InterPro"/>
</dbReference>
<dbReference type="SUPFAM" id="SSF56112">
    <property type="entry name" value="Protein kinase-like (PK-like)"/>
    <property type="match status" value="1"/>
</dbReference>
<dbReference type="PANTHER" id="PTHR10566">
    <property type="entry name" value="CHAPERONE-ACTIVITY OF BC1 COMPLEX CABC1 -RELATED"/>
    <property type="match status" value="1"/>
</dbReference>
<keyword evidence="12" id="KW-1185">Reference proteome</keyword>
<dbReference type="InterPro" id="IPR004147">
    <property type="entry name" value="ABC1_dom"/>
</dbReference>
<name>A0A839SR43_9PROT</name>
<gene>
    <name evidence="11" type="ORF">FHR98_001550</name>
</gene>
<evidence type="ECO:0000256" key="7">
    <source>
        <dbReference type="ARBA" id="ARBA00022989"/>
    </source>
</evidence>
<feature type="domain" description="Protein kinase" evidence="10">
    <location>
        <begin position="122"/>
        <end position="507"/>
    </location>
</feature>
<comment type="caution">
    <text evidence="11">The sequence shown here is derived from an EMBL/GenBank/DDBJ whole genome shotgun (WGS) entry which is preliminary data.</text>
</comment>
<evidence type="ECO:0000256" key="6">
    <source>
        <dbReference type="ARBA" id="ARBA00022692"/>
    </source>
</evidence>
<dbReference type="InterPro" id="IPR000719">
    <property type="entry name" value="Prot_kinase_dom"/>
</dbReference>
<keyword evidence="7 9" id="KW-1133">Transmembrane helix</keyword>
<keyword evidence="5" id="KW-0831">Ubiquinone biosynthesis</keyword>
<dbReference type="RefSeq" id="WP_183416076.1">
    <property type="nucleotide sequence ID" value="NZ_JACHXA010000003.1"/>
</dbReference>
<dbReference type="PANTHER" id="PTHR10566:SF113">
    <property type="entry name" value="PROTEIN ACTIVITY OF BC1 COMPLEX KINASE 7, CHLOROPLASTIC"/>
    <property type="match status" value="1"/>
</dbReference>
<evidence type="ECO:0000259" key="10">
    <source>
        <dbReference type="PROSITE" id="PS50011"/>
    </source>
</evidence>
<evidence type="ECO:0000256" key="4">
    <source>
        <dbReference type="ARBA" id="ARBA00022519"/>
    </source>
</evidence>
<keyword evidence="8 9" id="KW-0472">Membrane</keyword>
<sequence>MRRSLRSFYRLFTIARTLARHDALAFVEDLGIAPGLCRTLRFFSPRRKSGRPGQKLASALTELGPSFVKLGQFLSTRADLLGEEVALDLAELQDHLPPFPSDQARRVIERELGQPVATLFSAFSEEAVSAASIAQVHFAVTSEGEEVAVKILRPQIERAFRRDLDLFYWLANLSLRAQPRLARLKPVDLVRLFEEQVTMEMDLRLEAAAASELAENFEHDPTYVVPHVDWERTARRVLTTTRLSGIPLDDREALLAAGHDLEEVLTRAAATFFNQVFRDGFFHGDQHPGNMFVDSDGNIGAVDFGIMGRLDHETRMVLADMLLAVLAKDYRRLAQVQVDAGFLPAGRPLDSYVQALRSVCEPIFGKPLAEISFANLLTQLFQLTESFELEVQPQLTLLQKNMMMAEGVSRVLDPRLNIWSLAEPLIADWVARNRGAPARAREGLQTLEATLRRIPRIVENLERATKELANDGLRLAPQDSHRMRWSEKVALAAAFTAAILALFALLD</sequence>
<evidence type="ECO:0000256" key="2">
    <source>
        <dbReference type="ARBA" id="ARBA00009670"/>
    </source>
</evidence>
<evidence type="ECO:0000313" key="11">
    <source>
        <dbReference type="EMBL" id="MBB3065271.1"/>
    </source>
</evidence>
<dbReference type="GO" id="GO:0004672">
    <property type="term" value="F:protein kinase activity"/>
    <property type="evidence" value="ECO:0007669"/>
    <property type="project" value="InterPro"/>
</dbReference>
<accession>A0A839SR43</accession>
<protein>
    <submittedName>
        <fullName evidence="11">Ubiquinone biosynthesis protein</fullName>
    </submittedName>
</protein>
<dbReference type="NCBIfam" id="TIGR01982">
    <property type="entry name" value="UbiB"/>
    <property type="match status" value="1"/>
</dbReference>
<evidence type="ECO:0000256" key="9">
    <source>
        <dbReference type="SAM" id="Phobius"/>
    </source>
</evidence>
<dbReference type="Proteomes" id="UP000581135">
    <property type="component" value="Unassembled WGS sequence"/>
</dbReference>
<evidence type="ECO:0000313" key="12">
    <source>
        <dbReference type="Proteomes" id="UP000581135"/>
    </source>
</evidence>
<dbReference type="EMBL" id="JACHXA010000003">
    <property type="protein sequence ID" value="MBB3065271.1"/>
    <property type="molecule type" value="Genomic_DNA"/>
</dbReference>
<evidence type="ECO:0000256" key="8">
    <source>
        <dbReference type="ARBA" id="ARBA00023136"/>
    </source>
</evidence>
<feature type="transmembrane region" description="Helical" evidence="9">
    <location>
        <begin position="489"/>
        <end position="506"/>
    </location>
</feature>
<dbReference type="GO" id="GO:0006744">
    <property type="term" value="P:ubiquinone biosynthetic process"/>
    <property type="evidence" value="ECO:0007669"/>
    <property type="project" value="UniProtKB-UniPathway"/>
</dbReference>
<proteinExistence type="inferred from homology"/>
<evidence type="ECO:0000256" key="3">
    <source>
        <dbReference type="ARBA" id="ARBA00022475"/>
    </source>
</evidence>
<reference evidence="11 12" key="1">
    <citation type="submission" date="2020-08" db="EMBL/GenBank/DDBJ databases">
        <title>Genomic Encyclopedia of Type Strains, Phase III (KMG-III): the genomes of soil and plant-associated and newly described type strains.</title>
        <authorList>
            <person name="Whitman W."/>
        </authorList>
    </citation>
    <scope>NUCLEOTIDE SEQUENCE [LARGE SCALE GENOMIC DNA]</scope>
    <source>
        <strain evidence="11 12">CECT 8803</strain>
    </source>
</reference>
<keyword evidence="11" id="KW-0830">Ubiquinone</keyword>
<comment type="pathway">
    <text evidence="1">Cofactor biosynthesis; ubiquinone biosynthesis [regulation].</text>
</comment>
<comment type="similarity">
    <text evidence="2">Belongs to the protein kinase superfamily. ADCK protein kinase family.</text>
</comment>
<organism evidence="11 12">
    <name type="scientific">Limibacillus halophilus</name>
    <dbReference type="NCBI Taxonomy" id="1579333"/>
    <lineage>
        <taxon>Bacteria</taxon>
        <taxon>Pseudomonadati</taxon>
        <taxon>Pseudomonadota</taxon>
        <taxon>Alphaproteobacteria</taxon>
        <taxon>Rhodospirillales</taxon>
        <taxon>Rhodovibrionaceae</taxon>
        <taxon>Limibacillus</taxon>
    </lineage>
</organism>
<dbReference type="InterPro" id="IPR011009">
    <property type="entry name" value="Kinase-like_dom_sf"/>
</dbReference>
<evidence type="ECO:0000256" key="1">
    <source>
        <dbReference type="ARBA" id="ARBA00005020"/>
    </source>
</evidence>
<dbReference type="Pfam" id="PF03109">
    <property type="entry name" value="ABC1"/>
    <property type="match status" value="1"/>
</dbReference>
<dbReference type="AlphaFoldDB" id="A0A839SR43"/>
<keyword evidence="4" id="KW-0997">Cell inner membrane</keyword>
<keyword evidence="6 9" id="KW-0812">Transmembrane</keyword>
<dbReference type="InterPro" id="IPR050154">
    <property type="entry name" value="UbiB_kinase"/>
</dbReference>
<dbReference type="UniPathway" id="UPA00232"/>
<evidence type="ECO:0000256" key="5">
    <source>
        <dbReference type="ARBA" id="ARBA00022688"/>
    </source>
</evidence>
<dbReference type="PROSITE" id="PS50011">
    <property type="entry name" value="PROTEIN_KINASE_DOM"/>
    <property type="match status" value="1"/>
</dbReference>